<keyword evidence="1 3" id="KW-0808">Transferase</keyword>
<dbReference type="GO" id="GO:0016779">
    <property type="term" value="F:nucleotidyltransferase activity"/>
    <property type="evidence" value="ECO:0007669"/>
    <property type="project" value="UniProtKB-ARBA"/>
</dbReference>
<evidence type="ECO:0000313" key="3">
    <source>
        <dbReference type="EMBL" id="MDE4907244.1"/>
    </source>
</evidence>
<dbReference type="Gene3D" id="3.90.550.10">
    <property type="entry name" value="Spore Coat Polysaccharide Biosynthesis Protein SpsA, Chain A"/>
    <property type="match status" value="1"/>
</dbReference>
<dbReference type="PANTHER" id="PTHR19136:SF86">
    <property type="entry name" value="ADENOSYLCOBINAMIDE-PHOSPHATE GUANYLYLTRANSFERASE"/>
    <property type="match status" value="1"/>
</dbReference>
<organism evidence="3 4">
    <name type="scientific">Methanogenium marinum</name>
    <dbReference type="NCBI Taxonomy" id="348610"/>
    <lineage>
        <taxon>Archaea</taxon>
        <taxon>Methanobacteriati</taxon>
        <taxon>Methanobacteriota</taxon>
        <taxon>Stenosarchaea group</taxon>
        <taxon>Methanomicrobia</taxon>
        <taxon>Methanomicrobiales</taxon>
        <taxon>Methanomicrobiaceae</taxon>
        <taxon>Methanogenium</taxon>
    </lineage>
</organism>
<feature type="domain" description="MobA-like NTP transferase" evidence="2">
    <location>
        <begin position="3"/>
        <end position="123"/>
    </location>
</feature>
<dbReference type="Pfam" id="PF12804">
    <property type="entry name" value="NTP_transf_3"/>
    <property type="match status" value="1"/>
</dbReference>
<dbReference type="AlphaFoldDB" id="A0A9Q4KRJ0"/>
<sequence>MLALIVAGGRGTRLNRGEKPLVRICDRPMIACVTEAFCAAGIEPVAVLSPSVPQTGNWCRAHGITTFRAEGAGYVEDITECIEMLDIAEPVFISVSDIPCLTPDIITTVLEAYQAAGTDACSVWVPAALCRDVGITPAYVQNIDGIDAVPCGINILNGAKNGEEQEETAILIDSLRLAVNVNTPADIAAAQRILLSR</sequence>
<keyword evidence="4" id="KW-1185">Reference proteome</keyword>
<gene>
    <name evidence="3" type="ORF">L0665_01205</name>
</gene>
<reference evidence="3" key="1">
    <citation type="submission" date="2022-01" db="EMBL/GenBank/DDBJ databases">
        <title>Draft genome of Methanogenium marinum DSM 15558.</title>
        <authorList>
            <person name="Chen S.-C."/>
            <person name="You Y.-T."/>
        </authorList>
    </citation>
    <scope>NUCLEOTIDE SEQUENCE</scope>
    <source>
        <strain evidence="3">DSM 15558</strain>
    </source>
</reference>
<evidence type="ECO:0000259" key="2">
    <source>
        <dbReference type="Pfam" id="PF12804"/>
    </source>
</evidence>
<proteinExistence type="predicted"/>
<dbReference type="InterPro" id="IPR029044">
    <property type="entry name" value="Nucleotide-diphossugar_trans"/>
</dbReference>
<dbReference type="PANTHER" id="PTHR19136">
    <property type="entry name" value="MOLYBDENUM COFACTOR GUANYLYLTRANSFERASE"/>
    <property type="match status" value="1"/>
</dbReference>
<dbReference type="Proteomes" id="UP001143747">
    <property type="component" value="Unassembled WGS sequence"/>
</dbReference>
<protein>
    <submittedName>
        <fullName evidence="3">NTP transferase domain-containing protein</fullName>
    </submittedName>
</protein>
<comment type="caution">
    <text evidence="3">The sequence shown here is derived from an EMBL/GenBank/DDBJ whole genome shotgun (WGS) entry which is preliminary data.</text>
</comment>
<evidence type="ECO:0000256" key="1">
    <source>
        <dbReference type="ARBA" id="ARBA00022679"/>
    </source>
</evidence>
<dbReference type="EMBL" id="JAKELO010000002">
    <property type="protein sequence ID" value="MDE4907244.1"/>
    <property type="molecule type" value="Genomic_DNA"/>
</dbReference>
<evidence type="ECO:0000313" key="4">
    <source>
        <dbReference type="Proteomes" id="UP001143747"/>
    </source>
</evidence>
<dbReference type="RefSeq" id="WP_274923905.1">
    <property type="nucleotide sequence ID" value="NZ_JAKELO010000002.1"/>
</dbReference>
<name>A0A9Q4KRJ0_9EURY</name>
<accession>A0A9Q4KRJ0</accession>
<dbReference type="InterPro" id="IPR025877">
    <property type="entry name" value="MobA-like_NTP_Trfase"/>
</dbReference>
<dbReference type="SUPFAM" id="SSF53448">
    <property type="entry name" value="Nucleotide-diphospho-sugar transferases"/>
    <property type="match status" value="1"/>
</dbReference>